<dbReference type="InterPro" id="IPR004360">
    <property type="entry name" value="Glyas_Fos-R_dOase_dom"/>
</dbReference>
<dbReference type="OrthoDB" id="9810648at2"/>
<protein>
    <recommendedName>
        <fullName evidence="1">VOC domain-containing protein</fullName>
    </recommendedName>
</protein>
<dbReference type="Proteomes" id="UP000050501">
    <property type="component" value="Unassembled WGS sequence"/>
</dbReference>
<dbReference type="AlphaFoldDB" id="A0A0P6Y611"/>
<dbReference type="EMBL" id="LGCM01000002">
    <property type="protein sequence ID" value="KPL91799.1"/>
    <property type="molecule type" value="Genomic_DNA"/>
</dbReference>
<gene>
    <name evidence="2" type="ORF">ADN01_00515</name>
</gene>
<evidence type="ECO:0000313" key="2">
    <source>
        <dbReference type="EMBL" id="KPL91799.1"/>
    </source>
</evidence>
<dbReference type="InterPro" id="IPR029068">
    <property type="entry name" value="Glyas_Bleomycin-R_OHBP_Dase"/>
</dbReference>
<dbReference type="PROSITE" id="PS51819">
    <property type="entry name" value="VOC"/>
    <property type="match status" value="1"/>
</dbReference>
<feature type="domain" description="VOC" evidence="1">
    <location>
        <begin position="2"/>
        <end position="127"/>
    </location>
</feature>
<accession>A0A0P6Y611</accession>
<dbReference type="PANTHER" id="PTHR36113:SF1">
    <property type="entry name" value="GLYOXALASE_BLEOMYCIN RESISTANCE PROTEIN_DIOXYGENASE"/>
    <property type="match status" value="1"/>
</dbReference>
<sequence length="127" mass="14217">MRIEHIAFWTNQLETLVSFYESYFNATAQPKYTNPKTHFESVFLTFESGARIELMRKPGLGARPTEAQPPGYAHLAFSVGSREGVERLTQRLAADGHAVIGQPRVTGDGYYESLILDPDGNRIEITV</sequence>
<dbReference type="InterPro" id="IPR051332">
    <property type="entry name" value="Fosfomycin_Res_Enzymes"/>
</dbReference>
<proteinExistence type="predicted"/>
<dbReference type="PANTHER" id="PTHR36113">
    <property type="entry name" value="LYASE, PUTATIVE-RELATED-RELATED"/>
    <property type="match status" value="1"/>
</dbReference>
<dbReference type="Gene3D" id="3.10.180.10">
    <property type="entry name" value="2,3-Dihydroxybiphenyl 1,2-Dioxygenase, domain 1"/>
    <property type="match status" value="1"/>
</dbReference>
<comment type="caution">
    <text evidence="2">The sequence shown here is derived from an EMBL/GenBank/DDBJ whole genome shotgun (WGS) entry which is preliminary data.</text>
</comment>
<dbReference type="SUPFAM" id="SSF54593">
    <property type="entry name" value="Glyoxalase/Bleomycin resistance protein/Dihydroxybiphenyl dioxygenase"/>
    <property type="match status" value="1"/>
</dbReference>
<dbReference type="RefSeq" id="WP_062418021.1">
    <property type="nucleotide sequence ID" value="NZ_DF967974.1"/>
</dbReference>
<evidence type="ECO:0000313" key="3">
    <source>
        <dbReference type="Proteomes" id="UP000050501"/>
    </source>
</evidence>
<dbReference type="InterPro" id="IPR037523">
    <property type="entry name" value="VOC_core"/>
</dbReference>
<name>A0A0P6Y611_9CHLR</name>
<organism evidence="2 3">
    <name type="scientific">Levilinea saccharolytica</name>
    <dbReference type="NCBI Taxonomy" id="229921"/>
    <lineage>
        <taxon>Bacteria</taxon>
        <taxon>Bacillati</taxon>
        <taxon>Chloroflexota</taxon>
        <taxon>Anaerolineae</taxon>
        <taxon>Anaerolineales</taxon>
        <taxon>Anaerolineaceae</taxon>
        <taxon>Levilinea</taxon>
    </lineage>
</organism>
<dbReference type="Pfam" id="PF00903">
    <property type="entry name" value="Glyoxalase"/>
    <property type="match status" value="1"/>
</dbReference>
<reference evidence="2 3" key="1">
    <citation type="submission" date="2015-07" db="EMBL/GenBank/DDBJ databases">
        <title>Genome sequence of Levilinea saccharolytica DSM 16555.</title>
        <authorList>
            <person name="Hemp J."/>
            <person name="Ward L.M."/>
            <person name="Pace L.A."/>
            <person name="Fischer W.W."/>
        </authorList>
    </citation>
    <scope>NUCLEOTIDE SEQUENCE [LARGE SCALE GENOMIC DNA]</scope>
    <source>
        <strain evidence="2 3">KIBI-1</strain>
    </source>
</reference>
<evidence type="ECO:0000259" key="1">
    <source>
        <dbReference type="PROSITE" id="PS51819"/>
    </source>
</evidence>
<keyword evidence="3" id="KW-1185">Reference proteome</keyword>
<dbReference type="PATRIC" id="fig|229921.5.peg.3468"/>
<dbReference type="STRING" id="229921.ADN01_00515"/>